<proteinExistence type="predicted"/>
<dbReference type="GO" id="GO:0016020">
    <property type="term" value="C:membrane"/>
    <property type="evidence" value="ECO:0007669"/>
    <property type="project" value="UniProtKB-SubCell"/>
</dbReference>
<dbReference type="Pfam" id="PF21623">
    <property type="entry name" value="HK_sensor_dom_bact"/>
    <property type="match status" value="1"/>
</dbReference>
<comment type="subcellular location">
    <subcellularLocation>
        <location evidence="1">Membrane</location>
    </subcellularLocation>
</comment>
<dbReference type="SUPFAM" id="SSF55785">
    <property type="entry name" value="PYP-like sensor domain (PAS domain)"/>
    <property type="match status" value="1"/>
</dbReference>
<evidence type="ECO:0000256" key="9">
    <source>
        <dbReference type="ARBA" id="ARBA00034247"/>
    </source>
</evidence>
<sequence>MHKRKFTTLAFYSLALVLLLGLGLGLHQYYVYKVTREMHETTVDRNLSLMHMRADGYLERLALDAEFIAQSPILRMYLENPSAETLAGAQDALRTLALLRPSLDQLRYIDQQGMERIRVNHRGGPPQLATELQNKSDRDYVQRGLALTAGGGYFSAIDLNIEDGQIERPFRPMLRSVAKVMVNGSPAGMVVLNANADELEKRLRTVLPTAVAQPVVLNSSGGWIMGGGEKDWLFSAKPDAPDALLSTQEPALWEKIQASSSGQFEYRGECHYYAWYQFKRQQWQAPRWLVAQRSAGQACGHLTASAVKTWATQLVVMSTFTVPLLVLWLLSRWNARELRRGLRETNAQLELITSEADVALLMVDHQCRVCWINPESERLLGWKTDELVGANLHERTHMRNGEDLHSGSCPTLQALQTGQRYRNDRDRVLAKSGEILNVSMRVSPFGEGEARKAIVTIADVGDAVNREQRLTRLATTDPLTGALNRRSIMERLQDMVEHQKMPPCVLMGDIDFFKKVNDTYGHAAGDEVLKTFTNTIRQLLRKGDFLGRLGGEEFVVALENTELPNAQTMAERLRLAIANSQTPNDGGIPIAITASFGLALYSRDESVDAWLARADAALYRAKQSGRNRVEIA</sequence>
<keyword evidence="7" id="KW-0067">ATP-binding</keyword>
<evidence type="ECO:0000259" key="11">
    <source>
        <dbReference type="PROSITE" id="PS50887"/>
    </source>
</evidence>
<dbReference type="InterPro" id="IPR029151">
    <property type="entry name" value="Sensor-like_sf"/>
</dbReference>
<dbReference type="InterPro" id="IPR043128">
    <property type="entry name" value="Rev_trsase/Diguanyl_cyclase"/>
</dbReference>
<dbReference type="GO" id="GO:0000160">
    <property type="term" value="P:phosphorelay signal transduction system"/>
    <property type="evidence" value="ECO:0007669"/>
    <property type="project" value="UniProtKB-KW"/>
</dbReference>
<dbReference type="EC" id="2.7.7.65" evidence="2"/>
<evidence type="ECO:0000313" key="12">
    <source>
        <dbReference type="EMBL" id="SFV02026.1"/>
    </source>
</evidence>
<dbReference type="InterPro" id="IPR013767">
    <property type="entry name" value="PAS_fold"/>
</dbReference>
<feature type="domain" description="PAS" evidence="10">
    <location>
        <begin position="345"/>
        <end position="418"/>
    </location>
</feature>
<dbReference type="Gene3D" id="3.30.70.270">
    <property type="match status" value="1"/>
</dbReference>
<dbReference type="STRING" id="343013.SAMN04489707_10881"/>
<evidence type="ECO:0000256" key="1">
    <source>
        <dbReference type="ARBA" id="ARBA00004370"/>
    </source>
</evidence>
<dbReference type="Gene3D" id="3.30.450.20">
    <property type="entry name" value="PAS domain"/>
    <property type="match status" value="3"/>
</dbReference>
<dbReference type="GO" id="GO:0052621">
    <property type="term" value="F:diguanylate cyclase activity"/>
    <property type="evidence" value="ECO:0007669"/>
    <property type="project" value="UniProtKB-EC"/>
</dbReference>
<dbReference type="RefSeq" id="WP_082366681.1">
    <property type="nucleotide sequence ID" value="NZ_CYIG01000094.1"/>
</dbReference>
<evidence type="ECO:0000313" key="13">
    <source>
        <dbReference type="Proteomes" id="UP000183656"/>
    </source>
</evidence>
<dbReference type="CDD" id="cd00130">
    <property type="entry name" value="PAS"/>
    <property type="match status" value="1"/>
</dbReference>
<dbReference type="InterPro" id="IPR000160">
    <property type="entry name" value="GGDEF_dom"/>
</dbReference>
<dbReference type="Proteomes" id="UP000183656">
    <property type="component" value="Unassembled WGS sequence"/>
</dbReference>
<dbReference type="PROSITE" id="PS50887">
    <property type="entry name" value="GGDEF"/>
    <property type="match status" value="1"/>
</dbReference>
<dbReference type="Pfam" id="PF00989">
    <property type="entry name" value="PAS"/>
    <property type="match status" value="1"/>
</dbReference>
<dbReference type="GO" id="GO:0006355">
    <property type="term" value="P:regulation of DNA-templated transcription"/>
    <property type="evidence" value="ECO:0007669"/>
    <property type="project" value="InterPro"/>
</dbReference>
<dbReference type="PANTHER" id="PTHR45138">
    <property type="entry name" value="REGULATORY COMPONENTS OF SENSORY TRANSDUCTION SYSTEM"/>
    <property type="match status" value="1"/>
</dbReference>
<evidence type="ECO:0000256" key="5">
    <source>
        <dbReference type="ARBA" id="ARBA00022741"/>
    </source>
</evidence>
<feature type="domain" description="GGDEF" evidence="11">
    <location>
        <begin position="501"/>
        <end position="632"/>
    </location>
</feature>
<dbReference type="InterPro" id="IPR035965">
    <property type="entry name" value="PAS-like_dom_sf"/>
</dbReference>
<evidence type="ECO:0000256" key="8">
    <source>
        <dbReference type="ARBA" id="ARBA00023012"/>
    </source>
</evidence>
<keyword evidence="4" id="KW-0808">Transferase</keyword>
<dbReference type="CDD" id="cd01949">
    <property type="entry name" value="GGDEF"/>
    <property type="match status" value="1"/>
</dbReference>
<gene>
    <name evidence="12" type="ORF">SAMN04489707_10881</name>
</gene>
<keyword evidence="13" id="KW-1185">Reference proteome</keyword>
<dbReference type="Pfam" id="PF00990">
    <property type="entry name" value="GGDEF"/>
    <property type="match status" value="1"/>
</dbReference>
<protein>
    <recommendedName>
        <fullName evidence="2">diguanylate cyclase</fullName>
        <ecNumber evidence="2">2.7.7.65</ecNumber>
    </recommendedName>
</protein>
<dbReference type="AlphaFoldDB" id="A0A1I7KXI1"/>
<dbReference type="NCBIfam" id="TIGR00254">
    <property type="entry name" value="GGDEF"/>
    <property type="match status" value="1"/>
</dbReference>
<dbReference type="SMART" id="SM00091">
    <property type="entry name" value="PAS"/>
    <property type="match status" value="1"/>
</dbReference>
<dbReference type="FunFam" id="3.30.70.270:FF:000001">
    <property type="entry name" value="Diguanylate cyclase domain protein"/>
    <property type="match status" value="1"/>
</dbReference>
<accession>A0A1I7KXI1</accession>
<dbReference type="PROSITE" id="PS50112">
    <property type="entry name" value="PAS"/>
    <property type="match status" value="1"/>
</dbReference>
<dbReference type="GO" id="GO:0016301">
    <property type="term" value="F:kinase activity"/>
    <property type="evidence" value="ECO:0007669"/>
    <property type="project" value="UniProtKB-KW"/>
</dbReference>
<organism evidence="12 13">
    <name type="scientific">Paenacidovorax caeni</name>
    <dbReference type="NCBI Taxonomy" id="343013"/>
    <lineage>
        <taxon>Bacteria</taxon>
        <taxon>Pseudomonadati</taxon>
        <taxon>Pseudomonadota</taxon>
        <taxon>Betaproteobacteria</taxon>
        <taxon>Burkholderiales</taxon>
        <taxon>Comamonadaceae</taxon>
        <taxon>Paenacidovorax</taxon>
    </lineage>
</organism>
<evidence type="ECO:0000259" key="10">
    <source>
        <dbReference type="PROSITE" id="PS50112"/>
    </source>
</evidence>
<keyword evidence="6" id="KW-0418">Kinase</keyword>
<keyword evidence="8" id="KW-0902">Two-component regulatory system</keyword>
<dbReference type="SUPFAM" id="SSF103190">
    <property type="entry name" value="Sensory domain-like"/>
    <property type="match status" value="2"/>
</dbReference>
<evidence type="ECO:0000256" key="3">
    <source>
        <dbReference type="ARBA" id="ARBA00022553"/>
    </source>
</evidence>
<dbReference type="InterPro" id="IPR029787">
    <property type="entry name" value="Nucleotide_cyclase"/>
</dbReference>
<evidence type="ECO:0000256" key="2">
    <source>
        <dbReference type="ARBA" id="ARBA00012528"/>
    </source>
</evidence>
<dbReference type="SMART" id="SM00267">
    <property type="entry name" value="GGDEF"/>
    <property type="match status" value="1"/>
</dbReference>
<keyword evidence="5" id="KW-0547">Nucleotide-binding</keyword>
<dbReference type="InterPro" id="IPR048760">
    <property type="entry name" value="VP0354-like_sensor_dom"/>
</dbReference>
<name>A0A1I7KXI1_9BURK</name>
<dbReference type="OrthoDB" id="8552871at2"/>
<dbReference type="SUPFAM" id="SSF55073">
    <property type="entry name" value="Nucleotide cyclase"/>
    <property type="match status" value="1"/>
</dbReference>
<evidence type="ECO:0000256" key="6">
    <source>
        <dbReference type="ARBA" id="ARBA00022777"/>
    </source>
</evidence>
<keyword evidence="3" id="KW-0597">Phosphoprotein</keyword>
<dbReference type="GO" id="GO:0005524">
    <property type="term" value="F:ATP binding"/>
    <property type="evidence" value="ECO:0007669"/>
    <property type="project" value="UniProtKB-KW"/>
</dbReference>
<dbReference type="InterPro" id="IPR000014">
    <property type="entry name" value="PAS"/>
</dbReference>
<dbReference type="EMBL" id="FPBX01000088">
    <property type="protein sequence ID" value="SFV02026.1"/>
    <property type="molecule type" value="Genomic_DNA"/>
</dbReference>
<dbReference type="PANTHER" id="PTHR45138:SF9">
    <property type="entry name" value="DIGUANYLATE CYCLASE DGCM-RELATED"/>
    <property type="match status" value="1"/>
</dbReference>
<evidence type="ECO:0000256" key="7">
    <source>
        <dbReference type="ARBA" id="ARBA00022840"/>
    </source>
</evidence>
<evidence type="ECO:0000256" key="4">
    <source>
        <dbReference type="ARBA" id="ARBA00022679"/>
    </source>
</evidence>
<comment type="catalytic activity">
    <reaction evidence="9">
        <text>2 GTP = 3',3'-c-di-GMP + 2 diphosphate</text>
        <dbReference type="Rhea" id="RHEA:24898"/>
        <dbReference type="ChEBI" id="CHEBI:33019"/>
        <dbReference type="ChEBI" id="CHEBI:37565"/>
        <dbReference type="ChEBI" id="CHEBI:58805"/>
        <dbReference type="EC" id="2.7.7.65"/>
    </reaction>
</comment>
<dbReference type="InterPro" id="IPR050469">
    <property type="entry name" value="Diguanylate_Cyclase"/>
</dbReference>
<dbReference type="NCBIfam" id="TIGR00229">
    <property type="entry name" value="sensory_box"/>
    <property type="match status" value="1"/>
</dbReference>
<reference evidence="12 13" key="1">
    <citation type="submission" date="2016-10" db="EMBL/GenBank/DDBJ databases">
        <authorList>
            <person name="de Groot N.N."/>
        </authorList>
    </citation>
    <scope>NUCLEOTIDE SEQUENCE [LARGE SCALE GENOMIC DNA]</scope>
    <source>
        <strain evidence="12 13">R-24608</strain>
    </source>
</reference>